<evidence type="ECO:0000313" key="1">
    <source>
        <dbReference type="EMBL" id="CAG8676925.1"/>
    </source>
</evidence>
<feature type="non-terminal residue" evidence="1">
    <location>
        <position position="1"/>
    </location>
</feature>
<sequence length="80" mass="9335">DESSNSSVLEYNFYLFSILRLLAKIKNEIGTDKCDLTTQAGTSYVKYYIQEKNEELLKWCNWSSFILCLARPWVCVLEVV</sequence>
<accession>A0ACA9NTR5</accession>
<proteinExistence type="predicted"/>
<evidence type="ECO:0000313" key="2">
    <source>
        <dbReference type="Proteomes" id="UP000789702"/>
    </source>
</evidence>
<dbReference type="Proteomes" id="UP000789702">
    <property type="component" value="Unassembled WGS sequence"/>
</dbReference>
<gene>
    <name evidence="1" type="ORF">DHETER_LOCUS10451</name>
</gene>
<reference evidence="1" key="1">
    <citation type="submission" date="2021-06" db="EMBL/GenBank/DDBJ databases">
        <authorList>
            <person name="Kallberg Y."/>
            <person name="Tangrot J."/>
            <person name="Rosling A."/>
        </authorList>
    </citation>
    <scope>NUCLEOTIDE SEQUENCE</scope>
    <source>
        <strain evidence="1">IL203A</strain>
    </source>
</reference>
<organism evidence="1 2">
    <name type="scientific">Dentiscutata heterogama</name>
    <dbReference type="NCBI Taxonomy" id="1316150"/>
    <lineage>
        <taxon>Eukaryota</taxon>
        <taxon>Fungi</taxon>
        <taxon>Fungi incertae sedis</taxon>
        <taxon>Mucoromycota</taxon>
        <taxon>Glomeromycotina</taxon>
        <taxon>Glomeromycetes</taxon>
        <taxon>Diversisporales</taxon>
        <taxon>Gigasporaceae</taxon>
        <taxon>Dentiscutata</taxon>
    </lineage>
</organism>
<feature type="non-terminal residue" evidence="1">
    <location>
        <position position="80"/>
    </location>
</feature>
<comment type="caution">
    <text evidence="1">The sequence shown here is derived from an EMBL/GenBank/DDBJ whole genome shotgun (WGS) entry which is preliminary data.</text>
</comment>
<keyword evidence="2" id="KW-1185">Reference proteome</keyword>
<dbReference type="EMBL" id="CAJVPU010020486">
    <property type="protein sequence ID" value="CAG8676925.1"/>
    <property type="molecule type" value="Genomic_DNA"/>
</dbReference>
<protein>
    <submittedName>
        <fullName evidence="1">3107_t:CDS:1</fullName>
    </submittedName>
</protein>
<name>A0ACA9NTR5_9GLOM</name>